<sequence length="412" mass="48004">MNSGKGFAGDDLLTEILRRLPCKSAARFRCVSKRFLSILTNPIFLRRHRFHLHPPATALFLFRRASPHFTYLDLISLSPHHHKNNSTLDQLSKFHKNEEEIINIHSCKGLMCVHTFINPRVENKSVGSQNRIYVYNPLTFESRLIPRLNTKELMYNIIGVYMVFEPLSDYYNVVCAWERVIIGNNDGFRNPNERDIIMFSFYSSKTGDWSASRAVLLIRKLDVEFQQGVVWNGNVHWFGSRRKLVCLDVGKECFNTMPEPLEFGAMRFWYFGESGGGLYLIGNRDGLMSLDVLELDEDYIEWTVKHRVDLSSFLQTIWFKAAVWTPQHQNRWNENEMYFILGFNVLCFVDCGDGSEKLVISVGDKIVLYDINGMEIEEIAKINPLKTTMVKRDVFEFKWFQVHQLIKTQVSL</sequence>
<feature type="domain" description="F-box associated beta-propeller type 3" evidence="2">
    <location>
        <begin position="60"/>
        <end position="306"/>
    </location>
</feature>
<evidence type="ECO:0000313" key="3">
    <source>
        <dbReference type="EMBL" id="GAA0158333.1"/>
    </source>
</evidence>
<dbReference type="PANTHER" id="PTHR31672">
    <property type="entry name" value="BNACNNG10540D PROTEIN"/>
    <property type="match status" value="1"/>
</dbReference>
<accession>A0AAV3Q468</accession>
<dbReference type="Pfam" id="PF08268">
    <property type="entry name" value="FBA_3"/>
    <property type="match status" value="1"/>
</dbReference>
<gene>
    <name evidence="3" type="ORF">LIER_15390</name>
</gene>
<organism evidence="3 4">
    <name type="scientific">Lithospermum erythrorhizon</name>
    <name type="common">Purple gromwell</name>
    <name type="synonym">Lithospermum officinale var. erythrorhizon</name>
    <dbReference type="NCBI Taxonomy" id="34254"/>
    <lineage>
        <taxon>Eukaryota</taxon>
        <taxon>Viridiplantae</taxon>
        <taxon>Streptophyta</taxon>
        <taxon>Embryophyta</taxon>
        <taxon>Tracheophyta</taxon>
        <taxon>Spermatophyta</taxon>
        <taxon>Magnoliopsida</taxon>
        <taxon>eudicotyledons</taxon>
        <taxon>Gunneridae</taxon>
        <taxon>Pentapetalae</taxon>
        <taxon>asterids</taxon>
        <taxon>lamiids</taxon>
        <taxon>Boraginales</taxon>
        <taxon>Boraginaceae</taxon>
        <taxon>Boraginoideae</taxon>
        <taxon>Lithospermeae</taxon>
        <taxon>Lithospermum</taxon>
    </lineage>
</organism>
<dbReference type="InterPro" id="IPR050796">
    <property type="entry name" value="SCF_F-box_component"/>
</dbReference>
<dbReference type="EMBL" id="BAABME010003321">
    <property type="protein sequence ID" value="GAA0158333.1"/>
    <property type="molecule type" value="Genomic_DNA"/>
</dbReference>
<name>A0AAV3Q468_LITER</name>
<dbReference type="InterPro" id="IPR013187">
    <property type="entry name" value="F-box-assoc_dom_typ3"/>
</dbReference>
<proteinExistence type="predicted"/>
<dbReference type="AlphaFoldDB" id="A0AAV3Q468"/>
<dbReference type="InterPro" id="IPR036047">
    <property type="entry name" value="F-box-like_dom_sf"/>
</dbReference>
<evidence type="ECO:0000313" key="4">
    <source>
        <dbReference type="Proteomes" id="UP001454036"/>
    </source>
</evidence>
<reference evidence="3 4" key="1">
    <citation type="submission" date="2024-01" db="EMBL/GenBank/DDBJ databases">
        <title>The complete chloroplast genome sequence of Lithospermum erythrorhizon: insights into the phylogenetic relationship among Boraginaceae species and the maternal lineages of purple gromwells.</title>
        <authorList>
            <person name="Okada T."/>
            <person name="Watanabe K."/>
        </authorList>
    </citation>
    <scope>NUCLEOTIDE SEQUENCE [LARGE SCALE GENOMIC DNA]</scope>
</reference>
<keyword evidence="4" id="KW-1185">Reference proteome</keyword>
<evidence type="ECO:0000259" key="1">
    <source>
        <dbReference type="Pfam" id="PF00646"/>
    </source>
</evidence>
<dbReference type="PANTHER" id="PTHR31672:SF13">
    <property type="entry name" value="F-BOX PROTEIN CPR30-LIKE"/>
    <property type="match status" value="1"/>
</dbReference>
<protein>
    <recommendedName>
        <fullName evidence="5">F-box domain-containing protein</fullName>
    </recommendedName>
</protein>
<dbReference type="InterPro" id="IPR001810">
    <property type="entry name" value="F-box_dom"/>
</dbReference>
<feature type="domain" description="F-box" evidence="1">
    <location>
        <begin position="10"/>
        <end position="46"/>
    </location>
</feature>
<dbReference type="Pfam" id="PF00646">
    <property type="entry name" value="F-box"/>
    <property type="match status" value="1"/>
</dbReference>
<evidence type="ECO:0000259" key="2">
    <source>
        <dbReference type="Pfam" id="PF08268"/>
    </source>
</evidence>
<dbReference type="SUPFAM" id="SSF81383">
    <property type="entry name" value="F-box domain"/>
    <property type="match status" value="1"/>
</dbReference>
<dbReference type="Proteomes" id="UP001454036">
    <property type="component" value="Unassembled WGS sequence"/>
</dbReference>
<comment type="caution">
    <text evidence="3">The sequence shown here is derived from an EMBL/GenBank/DDBJ whole genome shotgun (WGS) entry which is preliminary data.</text>
</comment>
<evidence type="ECO:0008006" key="5">
    <source>
        <dbReference type="Google" id="ProtNLM"/>
    </source>
</evidence>